<dbReference type="EMBL" id="UINC01012345">
    <property type="protein sequence ID" value="SVA53964.1"/>
    <property type="molecule type" value="Genomic_DNA"/>
</dbReference>
<dbReference type="AlphaFoldDB" id="A0A381WN83"/>
<evidence type="ECO:0000313" key="1">
    <source>
        <dbReference type="EMBL" id="SVA53964.1"/>
    </source>
</evidence>
<sequence>MTSVSFAQILEVTDALYENGYPKSIKTYKESTNKYELVRETQWHKNGQQKEQATYRNGQRNGKWIKWNENGQKRVEEHYKEGELIKSIEYWSNGEKFREKFFLDGNLIQDICWDSYGKEQDCKQSPPN</sequence>
<proteinExistence type="predicted"/>
<protein>
    <recommendedName>
        <fullName evidence="2">Toxin-antitoxin system YwqK family antitoxin</fullName>
    </recommendedName>
</protein>
<reference evidence="1" key="1">
    <citation type="submission" date="2018-05" db="EMBL/GenBank/DDBJ databases">
        <authorList>
            <person name="Lanie J.A."/>
            <person name="Ng W.-L."/>
            <person name="Kazmierczak K.M."/>
            <person name="Andrzejewski T.M."/>
            <person name="Davidsen T.M."/>
            <person name="Wayne K.J."/>
            <person name="Tettelin H."/>
            <person name="Glass J.I."/>
            <person name="Rusch D."/>
            <person name="Podicherti R."/>
            <person name="Tsui H.-C.T."/>
            <person name="Winkler M.E."/>
        </authorList>
    </citation>
    <scope>NUCLEOTIDE SEQUENCE</scope>
</reference>
<organism evidence="1">
    <name type="scientific">marine metagenome</name>
    <dbReference type="NCBI Taxonomy" id="408172"/>
    <lineage>
        <taxon>unclassified sequences</taxon>
        <taxon>metagenomes</taxon>
        <taxon>ecological metagenomes</taxon>
    </lineage>
</organism>
<dbReference type="Gene3D" id="2.20.110.10">
    <property type="entry name" value="Histone H3 K4-specific methyltransferase SET7/9 N-terminal domain"/>
    <property type="match status" value="1"/>
</dbReference>
<name>A0A381WN83_9ZZZZ</name>
<gene>
    <name evidence="1" type="ORF">METZ01_LOCUS106818</name>
</gene>
<evidence type="ECO:0008006" key="2">
    <source>
        <dbReference type="Google" id="ProtNLM"/>
    </source>
</evidence>
<accession>A0A381WN83</accession>
<dbReference type="SUPFAM" id="SSF82185">
    <property type="entry name" value="Histone H3 K4-specific methyltransferase SET7/9 N-terminal domain"/>
    <property type="match status" value="1"/>
</dbReference>